<proteinExistence type="predicted"/>
<feature type="non-terminal residue" evidence="1">
    <location>
        <position position="66"/>
    </location>
</feature>
<comment type="caution">
    <text evidence="1">The sequence shown here is derived from an EMBL/GenBank/DDBJ whole genome shotgun (WGS) entry which is preliminary data.</text>
</comment>
<dbReference type="AlphaFoldDB" id="A0A0F9B9B4"/>
<reference evidence="1" key="1">
    <citation type="journal article" date="2015" name="Nature">
        <title>Complex archaea that bridge the gap between prokaryotes and eukaryotes.</title>
        <authorList>
            <person name="Spang A."/>
            <person name="Saw J.H."/>
            <person name="Jorgensen S.L."/>
            <person name="Zaremba-Niedzwiedzka K."/>
            <person name="Martijn J."/>
            <person name="Lind A.E."/>
            <person name="van Eijk R."/>
            <person name="Schleper C."/>
            <person name="Guy L."/>
            <person name="Ettema T.J."/>
        </authorList>
    </citation>
    <scope>NUCLEOTIDE SEQUENCE</scope>
</reference>
<name>A0A0F9B9B4_9ZZZZ</name>
<dbReference type="EMBL" id="LAZR01042083">
    <property type="protein sequence ID" value="KKL10387.1"/>
    <property type="molecule type" value="Genomic_DNA"/>
</dbReference>
<gene>
    <name evidence="1" type="ORF">LCGC14_2556400</name>
</gene>
<sequence>MSINKAKYTIDLHNLKHCMRIIKDFVGKDYKITIDSDSVTLNEGCGIVLSSINDIAEYLDDTLEAY</sequence>
<protein>
    <submittedName>
        <fullName evidence="1">Uncharacterized protein</fullName>
    </submittedName>
</protein>
<organism evidence="1">
    <name type="scientific">marine sediment metagenome</name>
    <dbReference type="NCBI Taxonomy" id="412755"/>
    <lineage>
        <taxon>unclassified sequences</taxon>
        <taxon>metagenomes</taxon>
        <taxon>ecological metagenomes</taxon>
    </lineage>
</organism>
<evidence type="ECO:0000313" key="1">
    <source>
        <dbReference type="EMBL" id="KKL10387.1"/>
    </source>
</evidence>
<accession>A0A0F9B9B4</accession>